<dbReference type="Proteomes" id="UP000766595">
    <property type="component" value="Unassembled WGS sequence"/>
</dbReference>
<feature type="transmembrane region" description="Helical" evidence="7">
    <location>
        <begin position="159"/>
        <end position="177"/>
    </location>
</feature>
<proteinExistence type="predicted"/>
<feature type="transmembrane region" description="Helical" evidence="7">
    <location>
        <begin position="63"/>
        <end position="96"/>
    </location>
</feature>
<feature type="compositionally biased region" description="Low complexity" evidence="6">
    <location>
        <begin position="327"/>
        <end position="344"/>
    </location>
</feature>
<sequence>MSLARILGLLAVLIAVGLLIAAPTMLRSYGVYLLALWSVTTIAALGLNLTLGYAGQISLAQGAFVGIGAYTVALATAAGIPYFVAFLGAGLITFAIGWCLGYPALRVQHHFLAFVTLAFSTLVFLVLRNEQWLTNGIYGINDIARPKVFGLSTNRNPDFYYFALGMLALFAGLQWWMLRSPWGRAFVAIRENPLRAASLGIDVRRYTLMAFAIGSAYGGFAGALYAPLVQFIEPNSFQLTYSLKLLLIVLVGGAGYFIGPFFGAMIEILLPEWLRFTQGYYLLIYATLVVILMAVCPKGLVGAVALIAERRRKPPGRAPGPGGTLDPGGATPGPTGAASASHSR</sequence>
<feature type="transmembrane region" description="Helical" evidence="7">
    <location>
        <begin position="31"/>
        <end position="51"/>
    </location>
</feature>
<dbReference type="InterPro" id="IPR043428">
    <property type="entry name" value="LivM-like"/>
</dbReference>
<evidence type="ECO:0000256" key="4">
    <source>
        <dbReference type="ARBA" id="ARBA00022989"/>
    </source>
</evidence>
<evidence type="ECO:0000256" key="1">
    <source>
        <dbReference type="ARBA" id="ARBA00004651"/>
    </source>
</evidence>
<feature type="region of interest" description="Disordered" evidence="6">
    <location>
        <begin position="312"/>
        <end position="344"/>
    </location>
</feature>
<dbReference type="GO" id="GO:0005886">
    <property type="term" value="C:plasma membrane"/>
    <property type="evidence" value="ECO:0007669"/>
    <property type="project" value="UniProtKB-SubCell"/>
</dbReference>
<dbReference type="GO" id="GO:0015658">
    <property type="term" value="F:branched-chain amino acid transmembrane transporter activity"/>
    <property type="evidence" value="ECO:0007669"/>
    <property type="project" value="InterPro"/>
</dbReference>
<keyword evidence="9" id="KW-1185">Reference proteome</keyword>
<organism evidence="8 9">
    <name type="scientific">Prosthecodimorpha staleyi</name>
    <dbReference type="NCBI Taxonomy" id="2840188"/>
    <lineage>
        <taxon>Bacteria</taxon>
        <taxon>Pseudomonadati</taxon>
        <taxon>Pseudomonadota</taxon>
        <taxon>Alphaproteobacteria</taxon>
        <taxon>Hyphomicrobiales</taxon>
        <taxon>Ancalomicrobiaceae</taxon>
        <taxon>Prosthecodimorpha</taxon>
    </lineage>
</organism>
<evidence type="ECO:0000256" key="3">
    <source>
        <dbReference type="ARBA" id="ARBA00022692"/>
    </source>
</evidence>
<comment type="caution">
    <text evidence="8">The sequence shown here is derived from an EMBL/GenBank/DDBJ whole genome shotgun (WGS) entry which is preliminary data.</text>
</comment>
<evidence type="ECO:0000256" key="6">
    <source>
        <dbReference type="SAM" id="MobiDB-lite"/>
    </source>
</evidence>
<dbReference type="Pfam" id="PF02653">
    <property type="entry name" value="BPD_transp_2"/>
    <property type="match status" value="1"/>
</dbReference>
<dbReference type="CDD" id="cd06581">
    <property type="entry name" value="TM_PBP1_LivM_like"/>
    <property type="match status" value="1"/>
</dbReference>
<evidence type="ECO:0000256" key="5">
    <source>
        <dbReference type="ARBA" id="ARBA00023136"/>
    </source>
</evidence>
<evidence type="ECO:0000256" key="7">
    <source>
        <dbReference type="SAM" id="Phobius"/>
    </source>
</evidence>
<feature type="transmembrane region" description="Helical" evidence="7">
    <location>
        <begin position="108"/>
        <end position="127"/>
    </location>
</feature>
<reference evidence="8 9" key="1">
    <citation type="submission" date="2021-06" db="EMBL/GenBank/DDBJ databases">
        <authorList>
            <person name="Grouzdev D.S."/>
            <person name="Koziaeva V."/>
        </authorList>
    </citation>
    <scope>NUCLEOTIDE SEQUENCE [LARGE SCALE GENOMIC DNA]</scope>
    <source>
        <strain evidence="8 9">22</strain>
    </source>
</reference>
<keyword evidence="2" id="KW-1003">Cell membrane</keyword>
<keyword evidence="4 7" id="KW-1133">Transmembrane helix</keyword>
<dbReference type="AlphaFoldDB" id="A0A947D766"/>
<gene>
    <name evidence="8" type="ORF">KL771_22995</name>
</gene>
<feature type="transmembrane region" description="Helical" evidence="7">
    <location>
        <begin position="208"/>
        <end position="229"/>
    </location>
</feature>
<feature type="transmembrane region" description="Helical" evidence="7">
    <location>
        <begin position="241"/>
        <end position="262"/>
    </location>
</feature>
<evidence type="ECO:0000313" key="9">
    <source>
        <dbReference type="Proteomes" id="UP000766595"/>
    </source>
</evidence>
<dbReference type="PANTHER" id="PTHR30482">
    <property type="entry name" value="HIGH-AFFINITY BRANCHED-CHAIN AMINO ACID TRANSPORT SYSTEM PERMEASE"/>
    <property type="match status" value="1"/>
</dbReference>
<protein>
    <submittedName>
        <fullName evidence="8">Branched-chain amino acid ABC transporter permease</fullName>
    </submittedName>
</protein>
<evidence type="ECO:0000313" key="8">
    <source>
        <dbReference type="EMBL" id="MBT9292348.1"/>
    </source>
</evidence>
<dbReference type="RefSeq" id="WP_261970863.1">
    <property type="nucleotide sequence ID" value="NZ_JAHHZF010000013.1"/>
</dbReference>
<dbReference type="PANTHER" id="PTHR30482:SF20">
    <property type="entry name" value="HIGH-AFFINITY BRANCHED-CHAIN AMINO ACID TRANSPORT SYSTEM PERMEASE PROTEIN LIVM"/>
    <property type="match status" value="1"/>
</dbReference>
<comment type="subcellular location">
    <subcellularLocation>
        <location evidence="1">Cell membrane</location>
        <topology evidence="1">Multi-pass membrane protein</topology>
    </subcellularLocation>
</comment>
<dbReference type="EMBL" id="JAHHZF010000013">
    <property type="protein sequence ID" value="MBT9292348.1"/>
    <property type="molecule type" value="Genomic_DNA"/>
</dbReference>
<keyword evidence="5 7" id="KW-0472">Membrane</keyword>
<dbReference type="InterPro" id="IPR001851">
    <property type="entry name" value="ABC_transp_permease"/>
</dbReference>
<keyword evidence="3 7" id="KW-0812">Transmembrane</keyword>
<feature type="transmembrane region" description="Helical" evidence="7">
    <location>
        <begin position="282"/>
        <end position="308"/>
    </location>
</feature>
<name>A0A947D766_9HYPH</name>
<evidence type="ECO:0000256" key="2">
    <source>
        <dbReference type="ARBA" id="ARBA00022475"/>
    </source>
</evidence>
<accession>A0A947D766</accession>